<dbReference type="SUPFAM" id="SSF50978">
    <property type="entry name" value="WD40 repeat-like"/>
    <property type="match status" value="1"/>
</dbReference>
<dbReference type="AlphaFoldDB" id="A0A820SQB4"/>
<protein>
    <submittedName>
        <fullName evidence="1">Uncharacterized protein</fullName>
    </submittedName>
</protein>
<dbReference type="InterPro" id="IPR036322">
    <property type="entry name" value="WD40_repeat_dom_sf"/>
</dbReference>
<dbReference type="Proteomes" id="UP000663838">
    <property type="component" value="Unassembled WGS sequence"/>
</dbReference>
<organism evidence="1 2">
    <name type="scientific">Rotaria socialis</name>
    <dbReference type="NCBI Taxonomy" id="392032"/>
    <lineage>
        <taxon>Eukaryota</taxon>
        <taxon>Metazoa</taxon>
        <taxon>Spiralia</taxon>
        <taxon>Gnathifera</taxon>
        <taxon>Rotifera</taxon>
        <taxon>Eurotatoria</taxon>
        <taxon>Bdelloidea</taxon>
        <taxon>Philodinida</taxon>
        <taxon>Philodinidae</taxon>
        <taxon>Rotaria</taxon>
    </lineage>
</organism>
<evidence type="ECO:0000313" key="1">
    <source>
        <dbReference type="EMBL" id="CAF4461906.1"/>
    </source>
</evidence>
<proteinExistence type="predicted"/>
<name>A0A820SQB4_9BILA</name>
<gene>
    <name evidence="1" type="ORF">TOA249_LOCUS199</name>
</gene>
<comment type="caution">
    <text evidence="1">The sequence shown here is derived from an EMBL/GenBank/DDBJ whole genome shotgun (WGS) entry which is preliminary data.</text>
</comment>
<dbReference type="EMBL" id="CAJOBS010000004">
    <property type="protein sequence ID" value="CAF4461906.1"/>
    <property type="molecule type" value="Genomic_DNA"/>
</dbReference>
<reference evidence="1" key="1">
    <citation type="submission" date="2021-02" db="EMBL/GenBank/DDBJ databases">
        <authorList>
            <person name="Nowell W R."/>
        </authorList>
    </citation>
    <scope>NUCLEOTIDE SEQUENCE</scope>
</reference>
<evidence type="ECO:0000313" key="2">
    <source>
        <dbReference type="Proteomes" id="UP000663838"/>
    </source>
</evidence>
<accession>A0A820SQB4</accession>
<sequence length="678" mass="78568">MSLSCAVETCKCKSRAICHCCNKNICPGHLKEHVDLINSQMNPLADEINTLDNQLSLLNVDEVIGKCRQKLDNWRHECHDTVDRFYEEKCQELQQRCVEKVGEKRKKIHELKLKTNELIREQEATHDDICSLKATINDIKRDVNQYEENGIVVDVNPLIINQNLVYIEQGTSNELDVSTLSSPYRTIACSKDNWPAMASNNHFLLIDQYPNLCLYDKELTLLKEYPWDYDKIPDMCWSSTLNSFIIITNNNGVFLINENLISLECIQTIERKRWLSCTCSDSTLFLTMNELGSNIFQFNLLLSFHFMRQWSSSQTCNSDELINNIAYNNGTLAFIIENITNDKKRIELRSSSTFDQLWSTTFNASYHYGHWMNRVCVLKYNEWLVIDHKNSHLLHVSKDGQVKAKRSYEPTVSNAVLFGTNILVIKTRLVFSVHITTAQKIKLLRRSGSSVPVLKVESSTTMTHAHIENELLLPILLQQAFVPELRHVNLKIFGGVAWILTFFEDLQRYSQLDQMNISGYERFADNSHFPQVTILQQWLALSTSKIFTFKLNLETIYAFINREIREEIFDEYRLATGTESAARYGKINLSYPTMVFSYPLETDDHEWEDLDSSDSTQGFECVEEMDIYELDYVKDERLVQLEAIPCWHHLRKINLEGDCPDDKGVASENISHLLHIDQ</sequence>